<proteinExistence type="predicted"/>
<evidence type="ECO:0000256" key="1">
    <source>
        <dbReference type="SAM" id="MobiDB-lite"/>
    </source>
</evidence>
<name>A0AAU9I9I8_9CILI</name>
<accession>A0AAU9I9I8</accession>
<protein>
    <submittedName>
        <fullName evidence="2">Uncharacterized protein</fullName>
    </submittedName>
</protein>
<organism evidence="2 3">
    <name type="scientific">Blepharisma stoltei</name>
    <dbReference type="NCBI Taxonomy" id="1481888"/>
    <lineage>
        <taxon>Eukaryota</taxon>
        <taxon>Sar</taxon>
        <taxon>Alveolata</taxon>
        <taxon>Ciliophora</taxon>
        <taxon>Postciliodesmatophora</taxon>
        <taxon>Heterotrichea</taxon>
        <taxon>Heterotrichida</taxon>
        <taxon>Blepharismidae</taxon>
        <taxon>Blepharisma</taxon>
    </lineage>
</organism>
<dbReference type="Proteomes" id="UP001162131">
    <property type="component" value="Unassembled WGS sequence"/>
</dbReference>
<sequence length="538" mass="62356">MRSGAAGFTEWLLFHLWKQNESTGLCCPNILLPETVIYRWAKPFFWYFCTETGELLRKSKTKVTHKFIFQEFMDENKQIIASFMGFSDNKKDKANIATVEFFTPESFNDFIHNRDKPLSGILQKWIHPKNAQNSLIKVIWSPQFCLLEKRTNIHKLDDPKMEFYDKLVTYEGLEHNSKIDSLSAPWLVEEVQRICLGIVDHIKAVTGGNVTVARMTLFFKQDADDLLWLQFCSSLKVFDLTRSNKENEKMPQELILMISSLATEKKVKSSCKFSEMRKNRELCVGCNHLVRSEYMHNISLRLVLKFSEIGNEPPDQVNDETALVLNESSEDKCNLVPNVLRRLNPLLTNTKYEEMKKDPSWGAQEIKVCEDCYLHYTSFYAESKKKLPPRIKPTHKTETTFDLMSEISPVTNKNIDFKLKEEFNFNINPKVSQTIKNPPLPIVRQNIIRVRTHSALPSKPPSRPNSKKSETRLPLFSSESYKRATIVYGRKSAINFDTEIISKHPRGESLDYKSLKEGEFIKDTIEKLKIGLSKVKKM</sequence>
<reference evidence="2" key="1">
    <citation type="submission" date="2021-09" db="EMBL/GenBank/DDBJ databases">
        <authorList>
            <consortium name="AG Swart"/>
            <person name="Singh M."/>
            <person name="Singh A."/>
            <person name="Seah K."/>
            <person name="Emmerich C."/>
        </authorList>
    </citation>
    <scope>NUCLEOTIDE SEQUENCE</scope>
    <source>
        <strain evidence="2">ATCC30299</strain>
    </source>
</reference>
<comment type="caution">
    <text evidence="2">The sequence shown here is derived from an EMBL/GenBank/DDBJ whole genome shotgun (WGS) entry which is preliminary data.</text>
</comment>
<gene>
    <name evidence="2" type="ORF">BSTOLATCC_MIC5217</name>
</gene>
<dbReference type="AlphaFoldDB" id="A0AAU9I9I8"/>
<feature type="region of interest" description="Disordered" evidence="1">
    <location>
        <begin position="453"/>
        <end position="473"/>
    </location>
</feature>
<keyword evidence="3" id="KW-1185">Reference proteome</keyword>
<evidence type="ECO:0000313" key="2">
    <source>
        <dbReference type="EMBL" id="CAG9311958.1"/>
    </source>
</evidence>
<dbReference type="EMBL" id="CAJZBQ010000005">
    <property type="protein sequence ID" value="CAG9311958.1"/>
    <property type="molecule type" value="Genomic_DNA"/>
</dbReference>
<evidence type="ECO:0000313" key="3">
    <source>
        <dbReference type="Proteomes" id="UP001162131"/>
    </source>
</evidence>